<sequence>MADVAVEHALVSSTHGPAAACARLNAQPGPRVRPPLRRCAVAAVKVAFSMLLLAGCAALNPPDVSREHNYGDVTIGDLHVRAVRPVKASDDRAVGVVATIVNYGPPDVLREVTVTAGNANGLAGTVTPLRAEPNLSIAAGAVIRLGGPGNPRILLPDPQRHLRAGRVATVTLSFRVAGAAAVEAIVEEPAAYLAPFAPPRTNGRAP</sequence>
<gene>
    <name evidence="1" type="ORF">EV652_1121</name>
</gene>
<dbReference type="EMBL" id="SLWN01000012">
    <property type="protein sequence ID" value="TCO20255.1"/>
    <property type="molecule type" value="Genomic_DNA"/>
</dbReference>
<proteinExistence type="predicted"/>
<reference evidence="1 2" key="1">
    <citation type="journal article" date="2015" name="Stand. Genomic Sci.">
        <title>Genomic Encyclopedia of Bacterial and Archaeal Type Strains, Phase III: the genomes of soil and plant-associated and newly described type strains.</title>
        <authorList>
            <person name="Whitman W.B."/>
            <person name="Woyke T."/>
            <person name="Klenk H.P."/>
            <person name="Zhou Y."/>
            <person name="Lilburn T.G."/>
            <person name="Beck B.J."/>
            <person name="De Vos P."/>
            <person name="Vandamme P."/>
            <person name="Eisen J.A."/>
            <person name="Garrity G."/>
            <person name="Hugenholtz P."/>
            <person name="Kyrpides N.C."/>
        </authorList>
    </citation>
    <scope>NUCLEOTIDE SEQUENCE [LARGE SCALE GENOMIC DNA]</scope>
    <source>
        <strain evidence="1 2">VKM Ac-2572</strain>
    </source>
</reference>
<dbReference type="Proteomes" id="UP000294508">
    <property type="component" value="Unassembled WGS sequence"/>
</dbReference>
<dbReference type="SUPFAM" id="SSF110087">
    <property type="entry name" value="DR1885-like metal-binding protein"/>
    <property type="match status" value="1"/>
</dbReference>
<evidence type="ECO:0000313" key="1">
    <source>
        <dbReference type="EMBL" id="TCO20255.1"/>
    </source>
</evidence>
<dbReference type="AlphaFoldDB" id="A0A4R2H743"/>
<dbReference type="InterPro" id="IPR036182">
    <property type="entry name" value="PCuAC_sf"/>
</dbReference>
<name>A0A4R2H743_9ACTN</name>
<accession>A0A4R2H743</accession>
<dbReference type="Gene3D" id="2.60.40.1890">
    <property type="entry name" value="PCu(A)C copper chaperone"/>
    <property type="match status" value="1"/>
</dbReference>
<protein>
    <submittedName>
        <fullName evidence="1">Copper(I)-binding protein</fullName>
    </submittedName>
</protein>
<keyword evidence="2" id="KW-1185">Reference proteome</keyword>
<evidence type="ECO:0000313" key="2">
    <source>
        <dbReference type="Proteomes" id="UP000294508"/>
    </source>
</evidence>
<comment type="caution">
    <text evidence="1">The sequence shown here is derived from an EMBL/GenBank/DDBJ whole genome shotgun (WGS) entry which is preliminary data.</text>
</comment>
<organism evidence="1 2">
    <name type="scientific">Kribbella steppae</name>
    <dbReference type="NCBI Taxonomy" id="2512223"/>
    <lineage>
        <taxon>Bacteria</taxon>
        <taxon>Bacillati</taxon>
        <taxon>Actinomycetota</taxon>
        <taxon>Actinomycetes</taxon>
        <taxon>Propionibacteriales</taxon>
        <taxon>Kribbellaceae</taxon>
        <taxon>Kribbella</taxon>
    </lineage>
</organism>